<keyword evidence="10 12" id="KW-0238">DNA-binding</keyword>
<evidence type="ECO:0000256" key="3">
    <source>
        <dbReference type="ARBA" id="ARBA00022679"/>
    </source>
</evidence>
<dbReference type="Pfam" id="PF08275">
    <property type="entry name" value="DNAG_N"/>
    <property type="match status" value="1"/>
</dbReference>
<keyword evidence="9" id="KW-0460">Magnesium</keyword>
<evidence type="ECO:0000256" key="10">
    <source>
        <dbReference type="ARBA" id="ARBA00023125"/>
    </source>
</evidence>
<evidence type="ECO:0000259" key="15">
    <source>
        <dbReference type="PROSITE" id="PS50880"/>
    </source>
</evidence>
<evidence type="ECO:0000256" key="1">
    <source>
        <dbReference type="ARBA" id="ARBA00022478"/>
    </source>
</evidence>
<comment type="similarity">
    <text evidence="12 13">Belongs to the DnaG primase family.</text>
</comment>
<evidence type="ECO:0000256" key="2">
    <source>
        <dbReference type="ARBA" id="ARBA00022515"/>
    </source>
</evidence>
<dbReference type="Pfam" id="PF13662">
    <property type="entry name" value="Toprim_4"/>
    <property type="match status" value="1"/>
</dbReference>
<dbReference type="GO" id="GO:1990077">
    <property type="term" value="C:primosome complex"/>
    <property type="evidence" value="ECO:0007669"/>
    <property type="project" value="UniProtKB-KW"/>
</dbReference>
<keyword evidence="7 14" id="KW-0863">Zinc-finger</keyword>
<dbReference type="Gene3D" id="3.40.1360.10">
    <property type="match status" value="1"/>
</dbReference>
<protein>
    <recommendedName>
        <fullName evidence="12 13">DNA primase</fullName>
        <ecNumber evidence="12">2.7.7.101</ecNumber>
    </recommendedName>
</protein>
<dbReference type="AlphaFoldDB" id="A0A318MYY2"/>
<reference evidence="16 17" key="1">
    <citation type="submission" date="2018-05" db="EMBL/GenBank/DDBJ databases">
        <title>Reference genomes for bee gut microbiota database.</title>
        <authorList>
            <person name="Ellegaard K.M."/>
        </authorList>
    </citation>
    <scope>NUCLEOTIDE SEQUENCE [LARGE SCALE GENOMIC DNA]</scope>
    <source>
        <strain evidence="16 17">ESL0284</strain>
    </source>
</reference>
<comment type="function">
    <text evidence="12 13">RNA polymerase that catalyzes the synthesis of short RNA molecules used as primers for DNA polymerase during DNA replication.</text>
</comment>
<dbReference type="SUPFAM" id="SSF56731">
    <property type="entry name" value="DNA primase core"/>
    <property type="match status" value="1"/>
</dbReference>
<comment type="caution">
    <text evidence="16">The sequence shown here is derived from an EMBL/GenBank/DDBJ whole genome shotgun (WGS) entry which is preliminary data.</text>
</comment>
<dbReference type="PANTHER" id="PTHR30313">
    <property type="entry name" value="DNA PRIMASE"/>
    <property type="match status" value="1"/>
</dbReference>
<evidence type="ECO:0000256" key="4">
    <source>
        <dbReference type="ARBA" id="ARBA00022695"/>
    </source>
</evidence>
<comment type="cofactor">
    <cofactor evidence="13 14">
        <name>Zn(2+)</name>
        <dbReference type="ChEBI" id="CHEBI:29105"/>
    </cofactor>
    <text evidence="13 14">Binds 1 zinc ion per monomer.</text>
</comment>
<dbReference type="InterPro" id="IPR036977">
    <property type="entry name" value="DNA_primase_Znf_CHC2"/>
</dbReference>
<gene>
    <name evidence="12 16" type="primary">dnaG</name>
    <name evidence="16" type="ORF">DK869_02255</name>
</gene>
<feature type="domain" description="Toprim" evidence="15">
    <location>
        <begin position="260"/>
        <end position="346"/>
    </location>
</feature>
<keyword evidence="5 12" id="KW-0235">DNA replication</keyword>
<dbReference type="FunFam" id="3.90.580.10:FF:000001">
    <property type="entry name" value="DNA primase"/>
    <property type="match status" value="1"/>
</dbReference>
<dbReference type="GO" id="GO:0000428">
    <property type="term" value="C:DNA-directed RNA polymerase complex"/>
    <property type="evidence" value="ECO:0007669"/>
    <property type="project" value="UniProtKB-KW"/>
</dbReference>
<evidence type="ECO:0000256" key="11">
    <source>
        <dbReference type="ARBA" id="ARBA00023163"/>
    </source>
</evidence>
<keyword evidence="1 12" id="KW-0240">DNA-directed RNA polymerase</keyword>
<comment type="catalytic activity">
    <reaction evidence="12">
        <text>ssDNA + n NTP = ssDNA/pppN(pN)n-1 hybrid + (n-1) diphosphate.</text>
        <dbReference type="EC" id="2.7.7.101"/>
    </reaction>
</comment>
<dbReference type="GO" id="GO:0005737">
    <property type="term" value="C:cytoplasm"/>
    <property type="evidence" value="ECO:0007669"/>
    <property type="project" value="TreeGrafter"/>
</dbReference>
<proteinExistence type="inferred from homology"/>
<dbReference type="RefSeq" id="WP_110438359.1">
    <property type="nucleotide sequence ID" value="NZ_CP046393.1"/>
</dbReference>
<keyword evidence="3 12" id="KW-0808">Transferase</keyword>
<sequence length="608" mass="69824">MAFDQRFLEELRQRIPIHTVIGRKVKLTRSGRFWKACCPFHGEKTPSFYIYEDHFHCYGCGVHGDVISFVMQSEGRTFGEAIKELAALAGLDIPEQTYQDRQRIEKQHSLYDVMLAAQDYYRLALDTPLAKTGKQYLLERGILKETFETFKLGWSGDGRGGLIHFLKEKGYDLELIGEAGLLRKKSDTEWGGELFFNRVIYPIHDRKGRPIAFGGRIIGDGQPKYLNSPETPLFSKRRTLFGLNHLSSLFVRKEVDPLYNTVLVVEGYMDVIALYQAGFHGAVAPLGTALTKDQMGLLWRVTPEPVLCFDGDRAGHKAMLHAAEESLPILTSEHTLNFLTLPEGEDPDSFVKNQGGEAFLKLIPKKQSLCDAIYGIVSAYVDIKSPEQRAALKTRLISIAQHIDDKILSKEYRRILLDRFYQQFYPKADRYGTFAKKTDVNLSNRIQKIDKEQIDYKRICILFAILLHYPELLFSVESAFCQLYLPTKFIKLREFFVGIPFEGTTLDDRINFLEKEGFSDLINAINDEFSISSSDQLSQKFDLHLIEKQWWHFYGLLNIQELENQVELARKAWVESPDEQHQNIFVARVKALEIARTGSNNEQEDDFL</sequence>
<name>A0A318MYY2_9PROT</name>
<dbReference type="SMART" id="SM00493">
    <property type="entry name" value="TOPRIM"/>
    <property type="match status" value="1"/>
</dbReference>
<dbReference type="GO" id="GO:0003899">
    <property type="term" value="F:DNA-directed RNA polymerase activity"/>
    <property type="evidence" value="ECO:0007669"/>
    <property type="project" value="UniProtKB-UniRule"/>
</dbReference>
<keyword evidence="6 13" id="KW-0479">Metal-binding</keyword>
<keyword evidence="8 13" id="KW-0862">Zinc</keyword>
<evidence type="ECO:0000256" key="13">
    <source>
        <dbReference type="PIRNR" id="PIRNR002811"/>
    </source>
</evidence>
<dbReference type="InterPro" id="IPR002694">
    <property type="entry name" value="Znf_CHC2"/>
</dbReference>
<dbReference type="PROSITE" id="PS50880">
    <property type="entry name" value="TOPRIM"/>
    <property type="match status" value="1"/>
</dbReference>
<dbReference type="HAMAP" id="MF_00974">
    <property type="entry name" value="DNA_primase_DnaG"/>
    <property type="match status" value="1"/>
</dbReference>
<dbReference type="InterPro" id="IPR006295">
    <property type="entry name" value="DNA_primase_DnaG"/>
</dbReference>
<feature type="zinc finger region" description="CHC2-type" evidence="14">
    <location>
        <begin position="38"/>
        <end position="60"/>
    </location>
</feature>
<dbReference type="InterPro" id="IPR037068">
    <property type="entry name" value="DNA_primase_core_N_sf"/>
</dbReference>
<evidence type="ECO:0000313" key="17">
    <source>
        <dbReference type="Proteomes" id="UP000247565"/>
    </source>
</evidence>
<keyword evidence="4 12" id="KW-0548">Nucleotidyltransferase</keyword>
<dbReference type="EC" id="2.7.7.101" evidence="12"/>
<evidence type="ECO:0000256" key="14">
    <source>
        <dbReference type="PIRSR" id="PIRSR002811-1"/>
    </source>
</evidence>
<keyword evidence="11 12" id="KW-0804">Transcription</keyword>
<dbReference type="InterPro" id="IPR034151">
    <property type="entry name" value="TOPRIM_DnaG_bac"/>
</dbReference>
<dbReference type="CDD" id="cd03364">
    <property type="entry name" value="TOPRIM_DnaG_primases"/>
    <property type="match status" value="1"/>
</dbReference>
<evidence type="ECO:0000256" key="8">
    <source>
        <dbReference type="ARBA" id="ARBA00022833"/>
    </source>
</evidence>
<dbReference type="SUPFAM" id="SSF57783">
    <property type="entry name" value="Zinc beta-ribbon"/>
    <property type="match status" value="1"/>
</dbReference>
<comment type="caution">
    <text evidence="12">Lacks conserved residue(s) required for the propagation of feature annotation.</text>
</comment>
<evidence type="ECO:0000256" key="5">
    <source>
        <dbReference type="ARBA" id="ARBA00022705"/>
    </source>
</evidence>
<evidence type="ECO:0000256" key="12">
    <source>
        <dbReference type="HAMAP-Rule" id="MF_00974"/>
    </source>
</evidence>
<evidence type="ECO:0000256" key="6">
    <source>
        <dbReference type="ARBA" id="ARBA00022723"/>
    </source>
</evidence>
<evidence type="ECO:0000256" key="9">
    <source>
        <dbReference type="ARBA" id="ARBA00022842"/>
    </source>
</evidence>
<accession>A0A318MYY2</accession>
<dbReference type="FunFam" id="3.40.1360.10:FF:000002">
    <property type="entry name" value="DNA primase"/>
    <property type="match status" value="1"/>
</dbReference>
<dbReference type="InterPro" id="IPR030846">
    <property type="entry name" value="DnaG_bac"/>
</dbReference>
<dbReference type="PIRSF" id="PIRSF002811">
    <property type="entry name" value="DnaG"/>
    <property type="match status" value="1"/>
</dbReference>
<keyword evidence="2 12" id="KW-0639">Primosome</keyword>
<dbReference type="SMART" id="SM00400">
    <property type="entry name" value="ZnF_CHCC"/>
    <property type="match status" value="1"/>
</dbReference>
<dbReference type="InterPro" id="IPR006171">
    <property type="entry name" value="TOPRIM_dom"/>
</dbReference>
<dbReference type="Proteomes" id="UP000247565">
    <property type="component" value="Unassembled WGS sequence"/>
</dbReference>
<dbReference type="Gene3D" id="3.90.980.10">
    <property type="entry name" value="DNA primase, catalytic core, N-terminal domain"/>
    <property type="match status" value="1"/>
</dbReference>
<dbReference type="Gene3D" id="3.90.580.10">
    <property type="entry name" value="Zinc finger, CHC2-type domain"/>
    <property type="match status" value="1"/>
</dbReference>
<dbReference type="GO" id="GO:0008270">
    <property type="term" value="F:zinc ion binding"/>
    <property type="evidence" value="ECO:0007669"/>
    <property type="project" value="UniProtKB-KW"/>
</dbReference>
<dbReference type="OrthoDB" id="9803773at2"/>
<dbReference type="PANTHER" id="PTHR30313:SF2">
    <property type="entry name" value="DNA PRIMASE"/>
    <property type="match status" value="1"/>
</dbReference>
<dbReference type="InterPro" id="IPR050219">
    <property type="entry name" value="DnaG_primase"/>
</dbReference>
<dbReference type="EMBL" id="QGLT01000001">
    <property type="protein sequence ID" value="PXZ01840.1"/>
    <property type="molecule type" value="Genomic_DNA"/>
</dbReference>
<dbReference type="InterPro" id="IPR013264">
    <property type="entry name" value="DNAG_N"/>
</dbReference>
<organism evidence="16 17">
    <name type="scientific">Commensalibacter melissae</name>
    <dbReference type="NCBI Taxonomy" id="2070537"/>
    <lineage>
        <taxon>Bacteria</taxon>
        <taxon>Pseudomonadati</taxon>
        <taxon>Pseudomonadota</taxon>
        <taxon>Alphaproteobacteria</taxon>
        <taxon>Acetobacterales</taxon>
        <taxon>Acetobacteraceae</taxon>
    </lineage>
</organism>
<dbReference type="GO" id="GO:0006269">
    <property type="term" value="P:DNA replication, synthesis of primer"/>
    <property type="evidence" value="ECO:0007669"/>
    <property type="project" value="UniProtKB-UniRule"/>
</dbReference>
<dbReference type="NCBIfam" id="TIGR01391">
    <property type="entry name" value="dnaG"/>
    <property type="match status" value="1"/>
</dbReference>
<keyword evidence="17" id="KW-1185">Reference proteome</keyword>
<evidence type="ECO:0000256" key="7">
    <source>
        <dbReference type="ARBA" id="ARBA00022771"/>
    </source>
</evidence>
<dbReference type="GO" id="GO:0003677">
    <property type="term" value="F:DNA binding"/>
    <property type="evidence" value="ECO:0007669"/>
    <property type="project" value="UniProtKB-KW"/>
</dbReference>
<comment type="subunit">
    <text evidence="12">Monomer. Interacts with DnaB.</text>
</comment>
<dbReference type="Pfam" id="PF01807">
    <property type="entry name" value="Zn_ribbon_DnaG"/>
    <property type="match status" value="1"/>
</dbReference>
<evidence type="ECO:0000313" key="16">
    <source>
        <dbReference type="EMBL" id="PXZ01840.1"/>
    </source>
</evidence>